<feature type="domain" description="COQ9 C-terminal" evidence="10">
    <location>
        <begin position="186"/>
        <end position="254"/>
    </location>
</feature>
<organism evidence="11 12">
    <name type="scientific">Mucor plumbeus</name>
    <dbReference type="NCBI Taxonomy" id="97098"/>
    <lineage>
        <taxon>Eukaryota</taxon>
        <taxon>Fungi</taxon>
        <taxon>Fungi incertae sedis</taxon>
        <taxon>Mucoromycota</taxon>
        <taxon>Mucoromycotina</taxon>
        <taxon>Mucoromycetes</taxon>
        <taxon>Mucorales</taxon>
        <taxon>Mucorineae</taxon>
        <taxon>Mucoraceae</taxon>
        <taxon>Mucor</taxon>
    </lineage>
</organism>
<keyword evidence="5" id="KW-0809">Transit peptide</keyword>
<dbReference type="InterPro" id="IPR012762">
    <property type="entry name" value="Ubiq_biosynth_COQ9"/>
</dbReference>
<dbReference type="AlphaFoldDB" id="A0A8H7QMT8"/>
<evidence type="ECO:0000256" key="1">
    <source>
        <dbReference type="ARBA" id="ARBA00004173"/>
    </source>
</evidence>
<dbReference type="GO" id="GO:0005743">
    <property type="term" value="C:mitochondrial inner membrane"/>
    <property type="evidence" value="ECO:0007669"/>
    <property type="project" value="TreeGrafter"/>
</dbReference>
<dbReference type="NCBIfam" id="TIGR02396">
    <property type="entry name" value="diverge_rpsU"/>
    <property type="match status" value="1"/>
</dbReference>
<comment type="similarity">
    <text evidence="3 8">Belongs to the COQ9 family.</text>
</comment>
<dbReference type="UniPathway" id="UPA00232"/>
<dbReference type="GO" id="GO:0006744">
    <property type="term" value="P:ubiquinone biosynthetic process"/>
    <property type="evidence" value="ECO:0007669"/>
    <property type="project" value="UniProtKB-UniRule"/>
</dbReference>
<proteinExistence type="inferred from homology"/>
<keyword evidence="6 8" id="KW-0446">Lipid-binding</keyword>
<sequence>MSTVRPLLARSLRQTVVLCNTTLRTAPNVGLQTVARRTFAASASDPTVPPAVEAPKNEKALPPPSSSSSSPQDPRLEMLYATMPFVAQYGWSMESLIHGARALGYPSVAHGMFPGGEAGLIDAYLAEQRKQFAQLAKDKYISGELQNLSMNERVQILTSLRLDMNKPYIKKWPEALAIMARPSNVAMSLKHLGDIADDIWYYAGDRSPDMNWYTKRASLAAVYSTADLYMTKDSSPNYAETERFLERRLNEAAWVGSSARQLGTMLTFGAKSMMSALANRGGRF</sequence>
<dbReference type="EMBL" id="JAEPRC010000520">
    <property type="protein sequence ID" value="KAG2195542.1"/>
    <property type="molecule type" value="Genomic_DNA"/>
</dbReference>
<comment type="function">
    <text evidence="8">Membrane-associated protein that warps the membrane surface to access and bind aromatic isoprenes with high specificity, including ubiquinone (CoQ) isoprene intermediates and presents them directly to Coq7, therefore facilitating the Coq7-mediated hydroxylase step. Participates in the biosynthesis of coenzyme Q, also named ubiquinone, an essential lipid-soluble electron transporter for aerobic cellular respiration.</text>
</comment>
<comment type="pathway">
    <text evidence="2 8">Cofactor biosynthesis; ubiquinone biosynthesis.</text>
</comment>
<evidence type="ECO:0000256" key="4">
    <source>
        <dbReference type="ARBA" id="ARBA00022688"/>
    </source>
</evidence>
<keyword evidence="4 8" id="KW-0831">Ubiquinone biosynthesis</keyword>
<evidence type="ECO:0000256" key="7">
    <source>
        <dbReference type="ARBA" id="ARBA00023128"/>
    </source>
</evidence>
<protein>
    <recommendedName>
        <fullName evidence="8">Ubiquinone biosynthesis protein</fullName>
    </recommendedName>
</protein>
<dbReference type="Gene3D" id="1.10.357.10">
    <property type="entry name" value="Tetracycline Repressor, domain 2"/>
    <property type="match status" value="1"/>
</dbReference>
<dbReference type="Pfam" id="PF08511">
    <property type="entry name" value="COQ9"/>
    <property type="match status" value="1"/>
</dbReference>
<dbReference type="GO" id="GO:0008289">
    <property type="term" value="F:lipid binding"/>
    <property type="evidence" value="ECO:0007669"/>
    <property type="project" value="UniProtKB-UniRule"/>
</dbReference>
<dbReference type="Proteomes" id="UP000650833">
    <property type="component" value="Unassembled WGS sequence"/>
</dbReference>
<accession>A0A8H7QMT8</accession>
<evidence type="ECO:0000259" key="10">
    <source>
        <dbReference type="Pfam" id="PF08511"/>
    </source>
</evidence>
<evidence type="ECO:0000256" key="8">
    <source>
        <dbReference type="RuleBase" id="RU366063"/>
    </source>
</evidence>
<dbReference type="PANTHER" id="PTHR21427">
    <property type="entry name" value="UBIQUINONE BIOSYNTHESIS PROTEIN COQ9, MITOCHONDRIAL"/>
    <property type="match status" value="1"/>
</dbReference>
<dbReference type="FunFam" id="1.10.357.10:FF:000004">
    <property type="entry name" value="Ubiquinone biosynthesis protein COQ9, mitochondrial"/>
    <property type="match status" value="1"/>
</dbReference>
<gene>
    <name evidence="11" type="ORF">INT46_006917</name>
</gene>
<evidence type="ECO:0000256" key="6">
    <source>
        <dbReference type="ARBA" id="ARBA00023121"/>
    </source>
</evidence>
<dbReference type="InterPro" id="IPR013718">
    <property type="entry name" value="COQ9_C"/>
</dbReference>
<evidence type="ECO:0000256" key="3">
    <source>
        <dbReference type="ARBA" id="ARBA00010766"/>
    </source>
</evidence>
<dbReference type="OrthoDB" id="619536at2759"/>
<evidence type="ECO:0000256" key="9">
    <source>
        <dbReference type="SAM" id="MobiDB-lite"/>
    </source>
</evidence>
<reference evidence="11" key="1">
    <citation type="submission" date="2020-12" db="EMBL/GenBank/DDBJ databases">
        <title>Metabolic potential, ecology and presence of endohyphal bacteria is reflected in genomic diversity of Mucoromycotina.</title>
        <authorList>
            <person name="Muszewska A."/>
            <person name="Okrasinska A."/>
            <person name="Steczkiewicz K."/>
            <person name="Drgas O."/>
            <person name="Orlowska M."/>
            <person name="Perlinska-Lenart U."/>
            <person name="Aleksandrzak-Piekarczyk T."/>
            <person name="Szatraj K."/>
            <person name="Zielenkiewicz U."/>
            <person name="Pilsyk S."/>
            <person name="Malc E."/>
            <person name="Mieczkowski P."/>
            <person name="Kruszewska J.S."/>
            <person name="Biernat P."/>
            <person name="Pawlowska J."/>
        </authorList>
    </citation>
    <scope>NUCLEOTIDE SEQUENCE</scope>
    <source>
        <strain evidence="11">CBS 226.32</strain>
    </source>
</reference>
<evidence type="ECO:0000256" key="2">
    <source>
        <dbReference type="ARBA" id="ARBA00004749"/>
    </source>
</evidence>
<evidence type="ECO:0000313" key="11">
    <source>
        <dbReference type="EMBL" id="KAG2195542.1"/>
    </source>
</evidence>
<comment type="subcellular location">
    <subcellularLocation>
        <location evidence="1 8">Mitochondrion</location>
    </subcellularLocation>
</comment>
<dbReference type="PANTHER" id="PTHR21427:SF19">
    <property type="entry name" value="UBIQUINONE BIOSYNTHESIS PROTEIN COQ9, MITOCHONDRIAL"/>
    <property type="match status" value="1"/>
</dbReference>
<evidence type="ECO:0000313" key="12">
    <source>
        <dbReference type="Proteomes" id="UP000650833"/>
    </source>
</evidence>
<feature type="region of interest" description="Disordered" evidence="9">
    <location>
        <begin position="40"/>
        <end position="74"/>
    </location>
</feature>
<comment type="caution">
    <text evidence="11">The sequence shown here is derived from an EMBL/GenBank/DDBJ whole genome shotgun (WGS) entry which is preliminary data.</text>
</comment>
<keyword evidence="7 8" id="KW-0496">Mitochondrion</keyword>
<keyword evidence="12" id="KW-1185">Reference proteome</keyword>
<name>A0A8H7QMT8_9FUNG</name>
<evidence type="ECO:0000256" key="5">
    <source>
        <dbReference type="ARBA" id="ARBA00022946"/>
    </source>
</evidence>